<name>A0ACB8JDS9_CITSI</name>
<keyword evidence="2" id="KW-1185">Reference proteome</keyword>
<accession>A0ACB8JDS9</accession>
<comment type="caution">
    <text evidence="1">The sequence shown here is derived from an EMBL/GenBank/DDBJ whole genome shotgun (WGS) entry which is preliminary data.</text>
</comment>
<dbReference type="EMBL" id="CM039176">
    <property type="protein sequence ID" value="KAH9715701.1"/>
    <property type="molecule type" value="Genomic_DNA"/>
</dbReference>
<proteinExistence type="predicted"/>
<reference evidence="2" key="1">
    <citation type="journal article" date="2023" name="Hortic. Res.">
        <title>A chromosome-level phased genome enabling allele-level studies in sweet orange: a case study on citrus Huanglongbing tolerance.</title>
        <authorList>
            <person name="Wu B."/>
            <person name="Yu Q."/>
            <person name="Deng Z."/>
            <person name="Duan Y."/>
            <person name="Luo F."/>
            <person name="Gmitter F. Jr."/>
        </authorList>
    </citation>
    <scope>NUCLEOTIDE SEQUENCE [LARGE SCALE GENOMIC DNA]</scope>
    <source>
        <strain evidence="2">cv. Valencia</strain>
    </source>
</reference>
<evidence type="ECO:0000313" key="2">
    <source>
        <dbReference type="Proteomes" id="UP000829398"/>
    </source>
</evidence>
<protein>
    <submittedName>
        <fullName evidence="1">Retrovirus-related pol polyprotein from transposon RE1</fullName>
    </submittedName>
</protein>
<organism evidence="1 2">
    <name type="scientific">Citrus sinensis</name>
    <name type="common">Sweet orange</name>
    <name type="synonym">Citrus aurantium var. sinensis</name>
    <dbReference type="NCBI Taxonomy" id="2711"/>
    <lineage>
        <taxon>Eukaryota</taxon>
        <taxon>Viridiplantae</taxon>
        <taxon>Streptophyta</taxon>
        <taxon>Embryophyta</taxon>
        <taxon>Tracheophyta</taxon>
        <taxon>Spermatophyta</taxon>
        <taxon>Magnoliopsida</taxon>
        <taxon>eudicotyledons</taxon>
        <taxon>Gunneridae</taxon>
        <taxon>Pentapetalae</taxon>
        <taxon>rosids</taxon>
        <taxon>malvids</taxon>
        <taxon>Sapindales</taxon>
        <taxon>Rutaceae</taxon>
        <taxon>Aurantioideae</taxon>
        <taxon>Citrus</taxon>
    </lineage>
</organism>
<gene>
    <name evidence="1" type="ORF">KPL71_021152</name>
</gene>
<evidence type="ECO:0000313" key="1">
    <source>
        <dbReference type="EMBL" id="KAH9715701.1"/>
    </source>
</evidence>
<dbReference type="Proteomes" id="UP000829398">
    <property type="component" value="Chromosome 7"/>
</dbReference>
<sequence>MEKTPTESSPVVIQSVQSDGVFNAGIILTETNYDVWSQIMEMHLAEREKLSYIRSNTKPFEESSKEYEKWYSENQKVKRWLLISMSPEIMKRYLRIPTAYEIWDALSKAFYDGSDELQVFTLNQKAFSTKQNGQPLSKFYGELVEIFRELDHRDKVVMKDPEDVVIYRRSVEGLRVHIFLAGLDEEFDQVRGEILRKDIIPDLEECYSLIRREDIRQSKLNKKVDSETSAMIARQQPQRKFVDKSSLHCTHCRKKGHTKEQCFEIIGYPDWWDTRKKNTKHGSKTAVSTSTTDLRKESSVQIATSVSPGKALKTLTPVINSTWIIDSGATDHMTFDSRQVSQLKPSSQKHISTANGTTTSVIGEGSLRLTNELNLDAVLIVPSLDYNLLSVSQLTTYLSCVVIFWPDHCVFKDIQTKQTIGYGIRRGNLYYLEMSSTNTGKLSPALVADSSIKKGKSEIWLWHRRLGHVSFGYLKKLFPSLFLKFDVCNFKCDVCELSKSHRTTFPLSLNKNLVPFMVVHSDVWGPSKVSTIGGARWFVTFIDDCSRMTWIFLMKSKDEVNSLFQRFHKMVTTQFQTQIRVLHTDNGGEYMSTTIQQFLKSQGSVHQTTCVGTPQQNGVAERKNRHLLEVVRASLIQAHMPLSYWGEALASAAYLINRTPSSSLGFQTPFQVLNDAIMSPNVPNLPPHVFGCVAFVHLPQQDKLSPRALRCVFVGYALHQKGYRCYHPPSRKIYITMDVVFHEDIMYYLSESEFQGEYNEEEIHTLTYLPPEESQSSIEIVNLQDTGKANGDDSQAEICEDTFGEHNNSDTTAIENESHEEIPNQSSAEDVPTTSPIRRILPQRQNRGIPKPTYEPDFSSRVKYPMSHFVSNHRLSESNQSFVNQLSAVFIPNSVQEALKDPKWKVAMNDEMRSLQKNQTWELVDLPPGKKPVGCRWIYTIKYKVDGSIERYKARLVAKGYTQTYGIDYTDTFAPVAKINTIRILLSLAVNLDWPVQQFDVKNAFLHGDLSEKIYMDLPPGCSGPERLNQKVCKLKKSLYGLKQSPRAWFGKFTKAMVRFGYNQSNSDHTLFIKKRQGKITALIVYVDEMVVTGNDEEETEALQKYLSREFEMKDLGALKYFLGIEVSRSKGGIFLSQMKYALDLLHETGMTACQPINTPIEEGLKFCITSDQVPVDKGRYQRLIGRLMYLSHTRPDLAYALSVVSQFMHNPGEQHMKAVMQILRYLKTNPGKGILFSKNEDYSNIEVYTDADWAGSVSDRRSTSGYFTFVGGNLVTWRSKKQHVVARSSAEAEYRGMALGICEGLWISFILNDLGYPSQQPIQLYCDNKAARDIAHNPVQHDRTKHVEVDRFFIKEKLDEKILELPKIRSEDQLADILTKAISSRAFTKFLDKLGMQDIYAPA</sequence>